<organism evidence="2 3">
    <name type="scientific">Apiospora hydei</name>
    <dbReference type="NCBI Taxonomy" id="1337664"/>
    <lineage>
        <taxon>Eukaryota</taxon>
        <taxon>Fungi</taxon>
        <taxon>Dikarya</taxon>
        <taxon>Ascomycota</taxon>
        <taxon>Pezizomycotina</taxon>
        <taxon>Sordariomycetes</taxon>
        <taxon>Xylariomycetidae</taxon>
        <taxon>Amphisphaeriales</taxon>
        <taxon>Apiosporaceae</taxon>
        <taxon>Apiospora</taxon>
    </lineage>
</organism>
<feature type="compositionally biased region" description="Low complexity" evidence="1">
    <location>
        <begin position="334"/>
        <end position="346"/>
    </location>
</feature>
<sequence>MALYHVRVCKLYWNRTPPNYSKDYQVHTPVQSPVQSSVQSLARQQGNSAAPCTVRLLHREKELDVHLVRHNKELSDRDGRPPYFTEAHGVIIRESRQSCPRPIWVVQEKIQFEPPFLICWVPHREESDGTLLTVLNDIPGEVQIGSTKTTKFKVVTQVPGCPGKTKAEWVATQRISNCRELNKKERETKFNAQLESLRSIQAASVFTQISLRDRIRSPVDRLLTSPFRLNTLPDQSATPDEDLEVPRPAASDRSIDDSFVGSSGWSDDDNLSDDPFDESRPLSTVQGPTKCFLQNHQHCHLSPADEVKVIEFDSATNTPSIVTGSSSLAPVPEHQSSTGSTSQKHSSASDDDDIVVDDVDSEDGFRSVCAWPLVPDLRTRLRSPDLSGLVDCSLNSSAFPLLDRTPAPETQPTTPSVDMMDVDEVWTPTNEEGMSLLHDGLPSTPPPSDGIHL</sequence>
<feature type="compositionally biased region" description="Pro residues" evidence="1">
    <location>
        <begin position="443"/>
        <end position="453"/>
    </location>
</feature>
<dbReference type="Proteomes" id="UP001433268">
    <property type="component" value="Unassembled WGS sequence"/>
</dbReference>
<evidence type="ECO:0000313" key="2">
    <source>
        <dbReference type="EMBL" id="KAK8074918.1"/>
    </source>
</evidence>
<dbReference type="EMBL" id="JAQQWN010000007">
    <property type="protein sequence ID" value="KAK8074918.1"/>
    <property type="molecule type" value="Genomic_DNA"/>
</dbReference>
<dbReference type="RefSeq" id="XP_066665858.1">
    <property type="nucleotide sequence ID" value="XM_066813896.1"/>
</dbReference>
<dbReference type="GeneID" id="92046956"/>
<feature type="region of interest" description="Disordered" evidence="1">
    <location>
        <begin position="321"/>
        <end position="355"/>
    </location>
</feature>
<name>A0ABR1VUJ9_9PEZI</name>
<evidence type="ECO:0000256" key="1">
    <source>
        <dbReference type="SAM" id="MobiDB-lite"/>
    </source>
</evidence>
<evidence type="ECO:0000313" key="3">
    <source>
        <dbReference type="Proteomes" id="UP001433268"/>
    </source>
</evidence>
<accession>A0ABR1VUJ9</accession>
<gene>
    <name evidence="2" type="ORF">PG997_009581</name>
</gene>
<feature type="compositionally biased region" description="Acidic residues" evidence="1">
    <location>
        <begin position="266"/>
        <end position="276"/>
    </location>
</feature>
<feature type="region of interest" description="Disordered" evidence="1">
    <location>
        <begin position="229"/>
        <end position="284"/>
    </location>
</feature>
<proteinExistence type="predicted"/>
<comment type="caution">
    <text evidence="2">The sequence shown here is derived from an EMBL/GenBank/DDBJ whole genome shotgun (WGS) entry which is preliminary data.</text>
</comment>
<feature type="region of interest" description="Disordered" evidence="1">
    <location>
        <begin position="432"/>
        <end position="453"/>
    </location>
</feature>
<protein>
    <submittedName>
        <fullName evidence="2">Uncharacterized protein</fullName>
    </submittedName>
</protein>
<keyword evidence="3" id="KW-1185">Reference proteome</keyword>
<reference evidence="2 3" key="1">
    <citation type="submission" date="2023-01" db="EMBL/GenBank/DDBJ databases">
        <title>Analysis of 21 Apiospora genomes using comparative genomics revels a genus with tremendous synthesis potential of carbohydrate active enzymes and secondary metabolites.</title>
        <authorList>
            <person name="Sorensen T."/>
        </authorList>
    </citation>
    <scope>NUCLEOTIDE SEQUENCE [LARGE SCALE GENOMIC DNA]</scope>
    <source>
        <strain evidence="2 3">CBS 114990</strain>
    </source>
</reference>